<accession>A0A6J4V062</accession>
<sequence>MDSSGTVTWGTLSSSSRQIGVYAGAAGVRVGTAAVQTYGV</sequence>
<organism evidence="1">
    <name type="scientific">uncultured Thermomicrobiales bacterium</name>
    <dbReference type="NCBI Taxonomy" id="1645740"/>
    <lineage>
        <taxon>Bacteria</taxon>
        <taxon>Pseudomonadati</taxon>
        <taxon>Thermomicrobiota</taxon>
        <taxon>Thermomicrobia</taxon>
        <taxon>Thermomicrobiales</taxon>
        <taxon>environmental samples</taxon>
    </lineage>
</organism>
<gene>
    <name evidence="1" type="ORF">AVDCRST_MAG18-1378</name>
</gene>
<dbReference type="AlphaFoldDB" id="A0A6J4V062"/>
<reference evidence="1" key="1">
    <citation type="submission" date="2020-02" db="EMBL/GenBank/DDBJ databases">
        <authorList>
            <person name="Meier V. D."/>
        </authorList>
    </citation>
    <scope>NUCLEOTIDE SEQUENCE</scope>
    <source>
        <strain evidence="1">AVDCRST_MAG18</strain>
    </source>
</reference>
<protein>
    <submittedName>
        <fullName evidence="1">Uncharacterized protein</fullName>
    </submittedName>
</protein>
<dbReference type="EMBL" id="CADCWN010000103">
    <property type="protein sequence ID" value="CAA9564709.1"/>
    <property type="molecule type" value="Genomic_DNA"/>
</dbReference>
<name>A0A6J4V062_9BACT</name>
<proteinExistence type="predicted"/>
<evidence type="ECO:0000313" key="1">
    <source>
        <dbReference type="EMBL" id="CAA9564709.1"/>
    </source>
</evidence>